<dbReference type="GO" id="GO:0004519">
    <property type="term" value="F:endonuclease activity"/>
    <property type="evidence" value="ECO:0007669"/>
    <property type="project" value="UniProtKB-KW"/>
</dbReference>
<dbReference type="EMBL" id="JBEGDD010000001">
    <property type="protein sequence ID" value="MEQ7153840.1"/>
    <property type="molecule type" value="Genomic_DNA"/>
</dbReference>
<sequence>MTEPYNPLDKLNLARSIEVELLGRPMAGFGELGDLSGAGVYAIYYFGPFAAYAPITDGGRPIYVGKAIPKGGRKGGLGANAGVERALRDRLGQHASSIQQATNLESGDFKVRALVVDDIWIPLGENMLIESFQPVWNVVIDGFGNKTPGARRATQFRSPWDVLHPGRTFAEMLAAHPLGVEVFEQRVRDYLAGKAVPLAPEGEGDD</sequence>
<evidence type="ECO:0000313" key="1">
    <source>
        <dbReference type="EMBL" id="MEQ7153840.1"/>
    </source>
</evidence>
<dbReference type="EC" id="3.1.21.-" evidence="1"/>
<dbReference type="Pfam" id="PF09517">
    <property type="entry name" value="RE_Eco29kI"/>
    <property type="match status" value="1"/>
</dbReference>
<dbReference type="RefSeq" id="WP_349683003.1">
    <property type="nucleotide sequence ID" value="NZ_JBEGDD010000001.1"/>
</dbReference>
<keyword evidence="1" id="KW-0378">Hydrolase</keyword>
<evidence type="ECO:0000313" key="2">
    <source>
        <dbReference type="Proteomes" id="UP001445732"/>
    </source>
</evidence>
<dbReference type="Proteomes" id="UP001445732">
    <property type="component" value="Unassembled WGS sequence"/>
</dbReference>
<keyword evidence="1" id="KW-0255">Endonuclease</keyword>
<keyword evidence="2" id="KW-1185">Reference proteome</keyword>
<name>A0ABV1NJ21_9CAUL</name>
<organism evidence="1 2">
    <name type="scientific">Brevundimonas aurifodinae</name>
    <dbReference type="NCBI Taxonomy" id="1508312"/>
    <lineage>
        <taxon>Bacteria</taxon>
        <taxon>Pseudomonadati</taxon>
        <taxon>Pseudomonadota</taxon>
        <taxon>Alphaproteobacteria</taxon>
        <taxon>Caulobacterales</taxon>
        <taxon>Caulobacteraceae</taxon>
        <taxon>Brevundimonas</taxon>
    </lineage>
</organism>
<protein>
    <submittedName>
        <fullName evidence="1">Eco29kI family restriction endonuclease</fullName>
        <ecNumber evidence="1">3.1.21.-</ecNumber>
    </submittedName>
</protein>
<comment type="caution">
    <text evidence="1">The sequence shown here is derived from an EMBL/GenBank/DDBJ whole genome shotgun (WGS) entry which is preliminary data.</text>
</comment>
<dbReference type="GO" id="GO:0016787">
    <property type="term" value="F:hydrolase activity"/>
    <property type="evidence" value="ECO:0007669"/>
    <property type="project" value="UniProtKB-KW"/>
</dbReference>
<reference evidence="1 2" key="1">
    <citation type="submission" date="2024-06" db="EMBL/GenBank/DDBJ databases">
        <title>Brevundimonas sp. C11.</title>
        <authorList>
            <person name="Maltman C."/>
        </authorList>
    </citation>
    <scope>NUCLEOTIDE SEQUENCE [LARGE SCALE GENOMIC DNA]</scope>
    <source>
        <strain evidence="1 2">C11</strain>
    </source>
</reference>
<accession>A0ABV1NJ21</accession>
<proteinExistence type="predicted"/>
<dbReference type="InterPro" id="IPR018575">
    <property type="entry name" value="Restrct_endonuc_II_Eco29kI"/>
</dbReference>
<gene>
    <name evidence="1" type="ORF">ABN401_01290</name>
</gene>
<keyword evidence="1" id="KW-0540">Nuclease</keyword>